<gene>
    <name evidence="3" type="ORF">ABHN84_10565</name>
</gene>
<dbReference type="InterPro" id="IPR031982">
    <property type="entry name" value="PilE-like"/>
</dbReference>
<sequence>MSKRIMINHKGFTLIELMITVVIVGILASIAYPNYTQFVAKGARADGLAGVMHVANLQEQYYLDHRSFATDMTKLGLKADPWIVENTYYKVDTTLSGDNYTITATAVGIQATRDAACATISITSTGTKSPTECW</sequence>
<organism evidence="3 4">
    <name type="scientific">Shewanella vesiculosa</name>
    <dbReference type="NCBI Taxonomy" id="518738"/>
    <lineage>
        <taxon>Bacteria</taxon>
        <taxon>Pseudomonadati</taxon>
        <taxon>Pseudomonadota</taxon>
        <taxon>Gammaproteobacteria</taxon>
        <taxon>Alteromonadales</taxon>
        <taxon>Shewanellaceae</taxon>
        <taxon>Shewanella</taxon>
    </lineage>
</organism>
<dbReference type="RefSeq" id="WP_347690184.1">
    <property type="nucleotide sequence ID" value="NZ_JBDPZN010000003.1"/>
</dbReference>
<reference evidence="3 4" key="1">
    <citation type="submission" date="2024-05" db="EMBL/GenBank/DDBJ databases">
        <title>Genome sequencing of Marine Estuary Bacteria, Shewanella vesiculosa and S. baltica, and Pseudomonas syringae.</title>
        <authorList>
            <person name="Gurung A."/>
            <person name="Maclea K.S."/>
        </authorList>
    </citation>
    <scope>NUCLEOTIDE SEQUENCE [LARGE SCALE GENOMIC DNA]</scope>
    <source>
        <strain evidence="3 4">1A</strain>
    </source>
</reference>
<keyword evidence="1" id="KW-0488">Methylation</keyword>
<name>A0ABV0FPG7_9GAMM</name>
<keyword evidence="2" id="KW-0472">Membrane</keyword>
<evidence type="ECO:0000313" key="3">
    <source>
        <dbReference type="EMBL" id="MEO3682728.1"/>
    </source>
</evidence>
<dbReference type="Pfam" id="PF16732">
    <property type="entry name" value="ComP_DUS"/>
    <property type="match status" value="1"/>
</dbReference>
<evidence type="ECO:0000256" key="2">
    <source>
        <dbReference type="SAM" id="Phobius"/>
    </source>
</evidence>
<dbReference type="NCBIfam" id="TIGR02532">
    <property type="entry name" value="IV_pilin_GFxxxE"/>
    <property type="match status" value="1"/>
</dbReference>
<keyword evidence="4" id="KW-1185">Reference proteome</keyword>
<dbReference type="EMBL" id="JBDPZN010000003">
    <property type="protein sequence ID" value="MEO3682728.1"/>
    <property type="molecule type" value="Genomic_DNA"/>
</dbReference>
<protein>
    <submittedName>
        <fullName evidence="3">Type IV pilin protein</fullName>
    </submittedName>
</protein>
<accession>A0ABV0FPG7</accession>
<dbReference type="InterPro" id="IPR000983">
    <property type="entry name" value="Bac_GSPG_pilin"/>
</dbReference>
<dbReference type="Proteomes" id="UP001477278">
    <property type="component" value="Unassembled WGS sequence"/>
</dbReference>
<dbReference type="PRINTS" id="PR00813">
    <property type="entry name" value="BCTERIALGSPG"/>
</dbReference>
<proteinExistence type="predicted"/>
<comment type="caution">
    <text evidence="3">The sequence shown here is derived from an EMBL/GenBank/DDBJ whole genome shotgun (WGS) entry which is preliminary data.</text>
</comment>
<dbReference type="Pfam" id="PF07963">
    <property type="entry name" value="N_methyl"/>
    <property type="match status" value="1"/>
</dbReference>
<evidence type="ECO:0000256" key="1">
    <source>
        <dbReference type="ARBA" id="ARBA00022481"/>
    </source>
</evidence>
<keyword evidence="2" id="KW-0812">Transmembrane</keyword>
<dbReference type="Gene3D" id="3.30.700.10">
    <property type="entry name" value="Glycoprotein, Type 4 Pilin"/>
    <property type="match status" value="1"/>
</dbReference>
<dbReference type="PROSITE" id="PS00409">
    <property type="entry name" value="PROKAR_NTER_METHYL"/>
    <property type="match status" value="1"/>
</dbReference>
<keyword evidence="2" id="KW-1133">Transmembrane helix</keyword>
<evidence type="ECO:0000313" key="4">
    <source>
        <dbReference type="Proteomes" id="UP001477278"/>
    </source>
</evidence>
<dbReference type="InterPro" id="IPR012902">
    <property type="entry name" value="N_methyl_site"/>
</dbReference>
<feature type="transmembrane region" description="Helical" evidence="2">
    <location>
        <begin position="12"/>
        <end position="32"/>
    </location>
</feature>
<dbReference type="InterPro" id="IPR045584">
    <property type="entry name" value="Pilin-like"/>
</dbReference>
<dbReference type="SUPFAM" id="SSF54523">
    <property type="entry name" value="Pili subunits"/>
    <property type="match status" value="1"/>
</dbReference>